<dbReference type="EMBL" id="JACRSV010000001">
    <property type="protein sequence ID" value="MBC8559683.1"/>
    <property type="molecule type" value="Genomic_DNA"/>
</dbReference>
<protein>
    <submittedName>
        <fullName evidence="1">Uncharacterized protein</fullName>
    </submittedName>
</protein>
<dbReference type="RefSeq" id="WP_249294593.1">
    <property type="nucleotide sequence ID" value="NZ_JACRSV010000001.1"/>
</dbReference>
<proteinExistence type="predicted"/>
<dbReference type="Proteomes" id="UP000610760">
    <property type="component" value="Unassembled WGS sequence"/>
</dbReference>
<gene>
    <name evidence="1" type="ORF">H8710_06295</name>
</gene>
<name>A0A926E510_9FIRM</name>
<evidence type="ECO:0000313" key="2">
    <source>
        <dbReference type="Proteomes" id="UP000610760"/>
    </source>
</evidence>
<evidence type="ECO:0000313" key="1">
    <source>
        <dbReference type="EMBL" id="MBC8559683.1"/>
    </source>
</evidence>
<reference evidence="1" key="1">
    <citation type="submission" date="2020-08" db="EMBL/GenBank/DDBJ databases">
        <title>Genome public.</title>
        <authorList>
            <person name="Liu C."/>
            <person name="Sun Q."/>
        </authorList>
    </citation>
    <scope>NUCLEOTIDE SEQUENCE</scope>
    <source>
        <strain evidence="1">NSJ-33</strain>
    </source>
</reference>
<comment type="caution">
    <text evidence="1">The sequence shown here is derived from an EMBL/GenBank/DDBJ whole genome shotgun (WGS) entry which is preliminary data.</text>
</comment>
<keyword evidence="2" id="KW-1185">Reference proteome</keyword>
<accession>A0A926E510</accession>
<organism evidence="1 2">
    <name type="scientific">Fumia xinanensis</name>
    <dbReference type="NCBI Taxonomy" id="2763659"/>
    <lineage>
        <taxon>Bacteria</taxon>
        <taxon>Bacillati</taxon>
        <taxon>Bacillota</taxon>
        <taxon>Clostridia</taxon>
        <taxon>Eubacteriales</taxon>
        <taxon>Oscillospiraceae</taxon>
        <taxon>Fumia</taxon>
    </lineage>
</organism>
<dbReference type="AlphaFoldDB" id="A0A926E510"/>
<sequence length="463" mass="53034">MRANNAGDFLRMLNPDDCIYGFKKLSNWDLDKVIKLYKDRGVLRGVSDRDEARKILWDSTYNGDRRDVYGEDLIKSGALEVPGPLKGLSVKKIREKLQKHKLYSYTFRVSFEGNHKNAIKVLQQSLNLSVTGRYTEDVARAVYEKVKGDIKKGQGYLASEDDPDRLFKSGFQEYVFCVDKVVWGLCGIEEKFLVDDGGTVWKEHGPDISTDSDAQCRKVLKDMDNFGYGYVMTNGMNERVQKIHQDAEAKAQEALEYLMGTAAVTILNSRGSIRDASYQQKYLFAAKTSFDEYTMYSNWKQALVDIVNIGGLVIDTAEDSEPFLVFFFSPSYWKLISVGAILVFGFLHYMDPSPGLADAIDSIKIPTKYVNSTRYDEVVVRSGDWQYLIEDTATNVRNKMIQVVNKQIDYWKSNPIEYSSSPYETELYNRFIIEYLEGVVFMNEHFDEMDVALQKLLDQSPFK</sequence>